<dbReference type="InterPro" id="IPR001810">
    <property type="entry name" value="F-box_dom"/>
</dbReference>
<proteinExistence type="predicted"/>
<evidence type="ECO:0000313" key="2">
    <source>
        <dbReference type="EMBL" id="KAF0508331.1"/>
    </source>
</evidence>
<feature type="domain" description="F-box" evidence="1">
    <location>
        <begin position="2"/>
        <end position="49"/>
    </location>
</feature>
<accession>A0A8H4AL14</accession>
<reference evidence="2 3" key="1">
    <citation type="journal article" date="2019" name="Environ. Microbiol.">
        <title>At the nexus of three kingdoms: the genome of the mycorrhizal fungus Gigaspora margarita provides insights into plant, endobacterial and fungal interactions.</title>
        <authorList>
            <person name="Venice F."/>
            <person name="Ghignone S."/>
            <person name="Salvioli di Fossalunga A."/>
            <person name="Amselem J."/>
            <person name="Novero M."/>
            <person name="Xianan X."/>
            <person name="Sedzielewska Toro K."/>
            <person name="Morin E."/>
            <person name="Lipzen A."/>
            <person name="Grigoriev I.V."/>
            <person name="Henrissat B."/>
            <person name="Martin F.M."/>
            <person name="Bonfante P."/>
        </authorList>
    </citation>
    <scope>NUCLEOTIDE SEQUENCE [LARGE SCALE GENOMIC DNA]</scope>
    <source>
        <strain evidence="2 3">BEG34</strain>
    </source>
</reference>
<dbReference type="InterPro" id="IPR036047">
    <property type="entry name" value="F-box-like_dom_sf"/>
</dbReference>
<organism evidence="2 3">
    <name type="scientific">Gigaspora margarita</name>
    <dbReference type="NCBI Taxonomy" id="4874"/>
    <lineage>
        <taxon>Eukaryota</taxon>
        <taxon>Fungi</taxon>
        <taxon>Fungi incertae sedis</taxon>
        <taxon>Mucoromycota</taxon>
        <taxon>Glomeromycotina</taxon>
        <taxon>Glomeromycetes</taxon>
        <taxon>Diversisporales</taxon>
        <taxon>Gigasporaceae</taxon>
        <taxon>Gigaspora</taxon>
    </lineage>
</organism>
<dbReference type="InterPro" id="IPR032675">
    <property type="entry name" value="LRR_dom_sf"/>
</dbReference>
<dbReference type="CDD" id="cd09917">
    <property type="entry name" value="F-box_SF"/>
    <property type="match status" value="1"/>
</dbReference>
<dbReference type="Gene3D" id="3.80.10.10">
    <property type="entry name" value="Ribonuclease Inhibitor"/>
    <property type="match status" value="1"/>
</dbReference>
<name>A0A8H4AL14_GIGMA</name>
<evidence type="ECO:0000313" key="3">
    <source>
        <dbReference type="Proteomes" id="UP000439903"/>
    </source>
</evidence>
<evidence type="ECO:0000259" key="1">
    <source>
        <dbReference type="Pfam" id="PF12937"/>
    </source>
</evidence>
<gene>
    <name evidence="2" type="ORF">F8M41_018772</name>
</gene>
<dbReference type="EMBL" id="WTPW01000466">
    <property type="protein sequence ID" value="KAF0508331.1"/>
    <property type="molecule type" value="Genomic_DNA"/>
</dbReference>
<comment type="caution">
    <text evidence="2">The sequence shown here is derived from an EMBL/GenBank/DDBJ whole genome shotgun (WGS) entry which is preliminary data.</text>
</comment>
<keyword evidence="3" id="KW-1185">Reference proteome</keyword>
<dbReference type="OrthoDB" id="10257471at2759"/>
<dbReference type="SUPFAM" id="SSF81383">
    <property type="entry name" value="F-box domain"/>
    <property type="match status" value="1"/>
</dbReference>
<protein>
    <submittedName>
        <fullName evidence="2">F-box domain-containing protein</fullName>
    </submittedName>
</protein>
<dbReference type="Pfam" id="PF12937">
    <property type="entry name" value="F-box-like"/>
    <property type="match status" value="1"/>
</dbReference>
<dbReference type="SUPFAM" id="SSF52047">
    <property type="entry name" value="RNI-like"/>
    <property type="match status" value="1"/>
</dbReference>
<sequence>MLNLPNECLFEILNNFKSYNNVDYRSLFSCLLVNRQWCRSAIPILWSKIEISNNGKLIRICLSELNTEEKALLIPFRIFLPNNPKPLFEYLAYTTDLIIDTTYGIQEWLCDSIVLDPIFSFSTQNAVDAVGDSLIRLFLRTSKKLKYLTFLSGYLLYNPLGLEGIQVLAKALDKDTTLTSLTLGYIPISSKAKKALAEIQFRDYLEGIEGSTRLSSITIELIIFILSKLNFFFVNNTLTSNYKNKVNCGNSGNYMKNG</sequence>
<dbReference type="AlphaFoldDB" id="A0A8H4AL14"/>
<dbReference type="Proteomes" id="UP000439903">
    <property type="component" value="Unassembled WGS sequence"/>
</dbReference>